<gene>
    <name evidence="2" type="ORF">CMMCAS07_08330</name>
</gene>
<accession>A0A251XN66</accession>
<evidence type="ECO:0000313" key="2">
    <source>
        <dbReference type="EMBL" id="OUE04942.1"/>
    </source>
</evidence>
<name>A0A251XN66_CLAMM</name>
<dbReference type="AlphaFoldDB" id="A0A251XN66"/>
<feature type="region of interest" description="Disordered" evidence="1">
    <location>
        <begin position="1"/>
        <end position="23"/>
    </location>
</feature>
<evidence type="ECO:0000256" key="1">
    <source>
        <dbReference type="SAM" id="MobiDB-lite"/>
    </source>
</evidence>
<dbReference type="EMBL" id="MDHH01000001">
    <property type="protein sequence ID" value="OUE04942.1"/>
    <property type="molecule type" value="Genomic_DNA"/>
</dbReference>
<proteinExistence type="predicted"/>
<comment type="caution">
    <text evidence="2">The sequence shown here is derived from an EMBL/GenBank/DDBJ whole genome shotgun (WGS) entry which is preliminary data.</text>
</comment>
<reference evidence="2 3" key="1">
    <citation type="submission" date="2016-08" db="EMBL/GenBank/DDBJ databases">
        <title>Genome sequence of Clavibacter michiganensis subsp. michiganensis strain CASJ007.</title>
        <authorList>
            <person name="Thapa S.P."/>
            <person name="Coaker G."/>
        </authorList>
    </citation>
    <scope>NUCLEOTIDE SEQUENCE [LARGE SCALE GENOMIC DNA]</scope>
    <source>
        <strain evidence="2">CASJ007</strain>
    </source>
</reference>
<evidence type="ECO:0000313" key="3">
    <source>
        <dbReference type="Proteomes" id="UP000195062"/>
    </source>
</evidence>
<sequence>MSCWYSPMPYSRSSGPVANDAVMRKSPPRCGRCSRARRCRAPPVPISSSSTSPCRSRYVTWQRFSS</sequence>
<keyword evidence="3" id="KW-1185">Reference proteome</keyword>
<protein>
    <submittedName>
        <fullName evidence="2">Uncharacterized protein</fullName>
    </submittedName>
</protein>
<dbReference type="Proteomes" id="UP000195062">
    <property type="component" value="Unassembled WGS sequence"/>
</dbReference>
<organism evidence="2 3">
    <name type="scientific">Clavibacter michiganensis subsp. michiganensis</name>
    <dbReference type="NCBI Taxonomy" id="33013"/>
    <lineage>
        <taxon>Bacteria</taxon>
        <taxon>Bacillati</taxon>
        <taxon>Actinomycetota</taxon>
        <taxon>Actinomycetes</taxon>
        <taxon>Micrococcales</taxon>
        <taxon>Microbacteriaceae</taxon>
        <taxon>Clavibacter</taxon>
    </lineage>
</organism>